<evidence type="ECO:0008006" key="3">
    <source>
        <dbReference type="Google" id="ProtNLM"/>
    </source>
</evidence>
<sequence>MANFQPDPGQGSAMGAAIGSMFGSSGSISAKAVEATKAETQKLISAAKSGGFRISEEAVKPLLDSISTMQHELTALMRGTSRLSQTPKLGSHEYGQTVAEHDQKAATSEAGSAIVVLEQFRQVLVQATEALQRAAGIYRENEESAQSSIRNFQV</sequence>
<proteinExistence type="predicted"/>
<name>A0A1I5YJB2_9PSEU</name>
<dbReference type="EMBL" id="FOWW01000007">
    <property type="protein sequence ID" value="SFQ44225.1"/>
    <property type="molecule type" value="Genomic_DNA"/>
</dbReference>
<dbReference type="Proteomes" id="UP000198727">
    <property type="component" value="Unassembled WGS sequence"/>
</dbReference>
<protein>
    <recommendedName>
        <fullName evidence="3">PE family protein</fullName>
    </recommendedName>
</protein>
<organism evidence="1 2">
    <name type="scientific">Amycolatopsis arida</name>
    <dbReference type="NCBI Taxonomy" id="587909"/>
    <lineage>
        <taxon>Bacteria</taxon>
        <taxon>Bacillati</taxon>
        <taxon>Actinomycetota</taxon>
        <taxon>Actinomycetes</taxon>
        <taxon>Pseudonocardiales</taxon>
        <taxon>Pseudonocardiaceae</taxon>
        <taxon>Amycolatopsis</taxon>
    </lineage>
</organism>
<dbReference type="STRING" id="587909.SAMN05421810_107200"/>
<gene>
    <name evidence="1" type="ORF">SAMN05421810_107200</name>
</gene>
<evidence type="ECO:0000313" key="2">
    <source>
        <dbReference type="Proteomes" id="UP000198727"/>
    </source>
</evidence>
<accession>A0A1I5YJB2</accession>
<evidence type="ECO:0000313" key="1">
    <source>
        <dbReference type="EMBL" id="SFQ44225.1"/>
    </source>
</evidence>
<dbReference type="AlphaFoldDB" id="A0A1I5YJB2"/>
<reference evidence="2" key="1">
    <citation type="submission" date="2016-10" db="EMBL/GenBank/DDBJ databases">
        <authorList>
            <person name="Varghese N."/>
            <person name="Submissions S."/>
        </authorList>
    </citation>
    <scope>NUCLEOTIDE SEQUENCE [LARGE SCALE GENOMIC DNA]</scope>
    <source>
        <strain evidence="2">CGMCC 4.5579</strain>
    </source>
</reference>
<keyword evidence="2" id="KW-1185">Reference proteome</keyword>